<reference evidence="2" key="1">
    <citation type="journal article" date="2008" name="BMC Genomics">
        <title>A conifer genomics resource of 200,000 spruce (Picea spp.) ESTs and 6,464 high-quality, sequence-finished full-length cDNAs for Sitka spruce (Picea sitchensis).</title>
        <authorList>
            <person name="Ralph S.G."/>
            <person name="Chun H.J."/>
            <person name="Kolosova N."/>
            <person name="Cooper D."/>
            <person name="Oddy C."/>
            <person name="Ritland C.E."/>
            <person name="Kirkpatrick R."/>
            <person name="Moore R."/>
            <person name="Barber S."/>
            <person name="Holt R.A."/>
            <person name="Jones S.J."/>
            <person name="Marra M.A."/>
            <person name="Douglas C.J."/>
            <person name="Ritland K."/>
            <person name="Bohlmann J."/>
        </authorList>
    </citation>
    <scope>NUCLEOTIDE SEQUENCE</scope>
    <source>
        <tissue evidence="2">Bark</tissue>
    </source>
</reference>
<dbReference type="EMBL" id="EF086495">
    <property type="protein sequence ID" value="ABK25755.1"/>
    <property type="molecule type" value="mRNA"/>
</dbReference>
<dbReference type="AlphaFoldDB" id="A9NYP4"/>
<proteinExistence type="evidence at transcript level"/>
<protein>
    <submittedName>
        <fullName evidence="2">Uncharacterized protein</fullName>
    </submittedName>
</protein>
<feature type="compositionally biased region" description="Basic and acidic residues" evidence="1">
    <location>
        <begin position="40"/>
        <end position="52"/>
    </location>
</feature>
<name>A9NYP4_PICSI</name>
<feature type="region of interest" description="Disordered" evidence="1">
    <location>
        <begin position="24"/>
        <end position="52"/>
    </location>
</feature>
<sequence length="52" mass="5583">MARQEIRWMKKIEVKAAPNAGATRMGMVLSTGPKGQGPMKKLERGVKEGGNG</sequence>
<evidence type="ECO:0000313" key="2">
    <source>
        <dbReference type="EMBL" id="ABK25755.1"/>
    </source>
</evidence>
<accession>A9NYP4</accession>
<organism evidence="2">
    <name type="scientific">Picea sitchensis</name>
    <name type="common">Sitka spruce</name>
    <name type="synonym">Pinus sitchensis</name>
    <dbReference type="NCBI Taxonomy" id="3332"/>
    <lineage>
        <taxon>Eukaryota</taxon>
        <taxon>Viridiplantae</taxon>
        <taxon>Streptophyta</taxon>
        <taxon>Embryophyta</taxon>
        <taxon>Tracheophyta</taxon>
        <taxon>Spermatophyta</taxon>
        <taxon>Pinopsida</taxon>
        <taxon>Pinidae</taxon>
        <taxon>Conifers I</taxon>
        <taxon>Pinales</taxon>
        <taxon>Pinaceae</taxon>
        <taxon>Picea</taxon>
    </lineage>
</organism>
<evidence type="ECO:0000256" key="1">
    <source>
        <dbReference type="SAM" id="MobiDB-lite"/>
    </source>
</evidence>